<name>A0A6J2T0Y4_DROLE</name>
<feature type="compositionally biased region" description="Low complexity" evidence="3">
    <location>
        <begin position="211"/>
        <end position="221"/>
    </location>
</feature>
<feature type="compositionally biased region" description="Gly residues" evidence="3">
    <location>
        <begin position="114"/>
        <end position="148"/>
    </location>
</feature>
<feature type="region of interest" description="Disordered" evidence="3">
    <location>
        <begin position="70"/>
        <end position="297"/>
    </location>
</feature>
<dbReference type="InterPro" id="IPR035979">
    <property type="entry name" value="RBD_domain_sf"/>
</dbReference>
<feature type="compositionally biased region" description="Gly residues" evidence="3">
    <location>
        <begin position="77"/>
        <end position="94"/>
    </location>
</feature>
<evidence type="ECO:0000256" key="2">
    <source>
        <dbReference type="PROSITE-ProRule" id="PRU00176"/>
    </source>
</evidence>
<dbReference type="PANTHER" id="PTHR23147">
    <property type="entry name" value="SERINE/ARGININE RICH SPLICING FACTOR"/>
    <property type="match status" value="1"/>
</dbReference>
<feature type="compositionally biased region" description="Gly residues" evidence="3">
    <location>
        <begin position="197"/>
        <end position="210"/>
    </location>
</feature>
<dbReference type="FunFam" id="3.30.70.330:FF:001212">
    <property type="entry name" value="Uncharacterized protein, isoform A"/>
    <property type="match status" value="1"/>
</dbReference>
<evidence type="ECO:0000313" key="6">
    <source>
        <dbReference type="RefSeq" id="XP_030369664.1"/>
    </source>
</evidence>
<evidence type="ECO:0000259" key="4">
    <source>
        <dbReference type="PROSITE" id="PS50102"/>
    </source>
</evidence>
<evidence type="ECO:0000313" key="5">
    <source>
        <dbReference type="Proteomes" id="UP000504634"/>
    </source>
</evidence>
<keyword evidence="5" id="KW-1185">Reference proteome</keyword>
<feature type="domain" description="RRM" evidence="4">
    <location>
        <begin position="4"/>
        <end position="74"/>
    </location>
</feature>
<dbReference type="Gene3D" id="3.30.70.330">
    <property type="match status" value="1"/>
</dbReference>
<dbReference type="SUPFAM" id="SSF54928">
    <property type="entry name" value="RNA-binding domain, RBD"/>
    <property type="match status" value="1"/>
</dbReference>
<dbReference type="Proteomes" id="UP000504634">
    <property type="component" value="Unplaced"/>
</dbReference>
<dbReference type="InterPro" id="IPR000504">
    <property type="entry name" value="RRM_dom"/>
</dbReference>
<protein>
    <submittedName>
        <fullName evidence="6">Glycine-rich cell wall structural protein isoform X1</fullName>
    </submittedName>
</protein>
<sequence>MTTAKIFVGSLPPGCKPEELRRLFTTFGVVVECDVMNRCGFVHMESTDVADAAIGALNGTDFKGQSIVVEPGRPGRKGGGAGGAGGAGNRGQGGNITRRPMQGSAGHVNNGPPAGAGGNFNRGGGGRMGGNNFRGGAAGGSSGVGGSRGQNCSNGNSLGPMRTESQNRQQRNAPYNKGTPPQNTDGPPAFKNKFNQGGAGNKFGGGGGGNFNNSNNRFVGNSTNQFQSWDNNNSGGPGGSNTSAPGGRRNFKNSPSSGFGGNASNTDFHPGSSGGVGTAFGNQRGGGGGSNNVGQDRRGFALPAVDQQQQQMSFGGQQARFGNGHMLPNSNNADNGMFQRNRNNPVMNSGNFQGGRGGLSANRGGFTGRGGFNARRGGAAGGGGAPHNVSQIQGVGFQNRGLTNAKNLNGPNAYHTEFPPLGNQGGGPFNRNRSNGPRPNVGANRRY</sequence>
<gene>
    <name evidence="6" type="primary">LOC115620534</name>
</gene>
<dbReference type="GO" id="GO:0003723">
    <property type="term" value="F:RNA binding"/>
    <property type="evidence" value="ECO:0007669"/>
    <property type="project" value="UniProtKB-UniRule"/>
</dbReference>
<feature type="compositionally biased region" description="Gly residues" evidence="3">
    <location>
        <begin position="272"/>
        <end position="291"/>
    </location>
</feature>
<dbReference type="RefSeq" id="XP_030369664.1">
    <property type="nucleotide sequence ID" value="XM_030513804.1"/>
</dbReference>
<dbReference type="InterPro" id="IPR050907">
    <property type="entry name" value="SRSF"/>
</dbReference>
<dbReference type="PROSITE" id="PS50102">
    <property type="entry name" value="RRM"/>
    <property type="match status" value="1"/>
</dbReference>
<dbReference type="AlphaFoldDB" id="A0A6J2T0Y4"/>
<keyword evidence="1 2" id="KW-0694">RNA-binding</keyword>
<reference evidence="6" key="1">
    <citation type="submission" date="2025-08" db="UniProtKB">
        <authorList>
            <consortium name="RefSeq"/>
        </authorList>
    </citation>
    <scope>IDENTIFICATION</scope>
    <source>
        <strain evidence="6">11010-0011.00</strain>
        <tissue evidence="6">Whole body</tissue>
    </source>
</reference>
<evidence type="ECO:0000256" key="3">
    <source>
        <dbReference type="SAM" id="MobiDB-lite"/>
    </source>
</evidence>
<feature type="compositionally biased region" description="Polar residues" evidence="3">
    <location>
        <begin position="150"/>
        <end position="185"/>
    </location>
</feature>
<feature type="region of interest" description="Disordered" evidence="3">
    <location>
        <begin position="402"/>
        <end position="447"/>
    </location>
</feature>
<dbReference type="InterPro" id="IPR012677">
    <property type="entry name" value="Nucleotide-bd_a/b_plait_sf"/>
</dbReference>
<evidence type="ECO:0000256" key="1">
    <source>
        <dbReference type="ARBA" id="ARBA00022884"/>
    </source>
</evidence>
<feature type="compositionally biased region" description="Polar residues" evidence="3">
    <location>
        <begin position="252"/>
        <end position="267"/>
    </location>
</feature>
<accession>A0A6J2T0Y4</accession>
<proteinExistence type="predicted"/>
<organism evidence="5 6">
    <name type="scientific">Drosophila lebanonensis</name>
    <name type="common">Fruit fly</name>
    <name type="synonym">Scaptodrosophila lebanonensis</name>
    <dbReference type="NCBI Taxonomy" id="7225"/>
    <lineage>
        <taxon>Eukaryota</taxon>
        <taxon>Metazoa</taxon>
        <taxon>Ecdysozoa</taxon>
        <taxon>Arthropoda</taxon>
        <taxon>Hexapoda</taxon>
        <taxon>Insecta</taxon>
        <taxon>Pterygota</taxon>
        <taxon>Neoptera</taxon>
        <taxon>Endopterygota</taxon>
        <taxon>Diptera</taxon>
        <taxon>Brachycera</taxon>
        <taxon>Muscomorpha</taxon>
        <taxon>Ephydroidea</taxon>
        <taxon>Drosophilidae</taxon>
        <taxon>Scaptodrosophila</taxon>
    </lineage>
</organism>
<dbReference type="OrthoDB" id="1879688at2759"/>
<dbReference type="GeneID" id="115620534"/>
<dbReference type="SMART" id="SM00360">
    <property type="entry name" value="RRM"/>
    <property type="match status" value="1"/>
</dbReference>
<dbReference type="Pfam" id="PF00076">
    <property type="entry name" value="RRM_1"/>
    <property type="match status" value="1"/>
</dbReference>